<dbReference type="AlphaFoldDB" id="A0A067TXA4"/>
<reference evidence="3" key="1">
    <citation type="journal article" date="2014" name="Proc. Natl. Acad. Sci. U.S.A.">
        <title>Extensive sampling of basidiomycete genomes demonstrates inadequacy of the white-rot/brown-rot paradigm for wood decay fungi.</title>
        <authorList>
            <person name="Riley R."/>
            <person name="Salamov A.A."/>
            <person name="Brown D.W."/>
            <person name="Nagy L.G."/>
            <person name="Floudas D."/>
            <person name="Held B.W."/>
            <person name="Levasseur A."/>
            <person name="Lombard V."/>
            <person name="Morin E."/>
            <person name="Otillar R."/>
            <person name="Lindquist E.A."/>
            <person name="Sun H."/>
            <person name="LaButti K.M."/>
            <person name="Schmutz J."/>
            <person name="Jabbour D."/>
            <person name="Luo H."/>
            <person name="Baker S.E."/>
            <person name="Pisabarro A.G."/>
            <person name="Walton J.D."/>
            <person name="Blanchette R.A."/>
            <person name="Henrissat B."/>
            <person name="Martin F."/>
            <person name="Cullen D."/>
            <person name="Hibbett D.S."/>
            <person name="Grigoriev I.V."/>
        </authorList>
    </citation>
    <scope>NUCLEOTIDE SEQUENCE [LARGE SCALE GENOMIC DNA]</scope>
    <source>
        <strain evidence="3">CBS 339.88</strain>
    </source>
</reference>
<dbReference type="CDD" id="cd22265">
    <property type="entry name" value="UDM1_RNF168"/>
    <property type="match status" value="1"/>
</dbReference>
<feature type="region of interest" description="Disordered" evidence="1">
    <location>
        <begin position="194"/>
        <end position="223"/>
    </location>
</feature>
<proteinExistence type="predicted"/>
<feature type="compositionally biased region" description="Basic and acidic residues" evidence="1">
    <location>
        <begin position="399"/>
        <end position="448"/>
    </location>
</feature>
<feature type="compositionally biased region" description="Low complexity" evidence="1">
    <location>
        <begin position="698"/>
        <end position="722"/>
    </location>
</feature>
<feature type="compositionally biased region" description="Low complexity" evidence="1">
    <location>
        <begin position="563"/>
        <end position="580"/>
    </location>
</feature>
<feature type="compositionally biased region" description="Low complexity" evidence="1">
    <location>
        <begin position="665"/>
        <end position="683"/>
    </location>
</feature>
<feature type="compositionally biased region" description="Low complexity" evidence="1">
    <location>
        <begin position="593"/>
        <end position="606"/>
    </location>
</feature>
<dbReference type="STRING" id="685588.A0A067TXA4"/>
<accession>A0A067TXA4</accession>
<organism evidence="2 3">
    <name type="scientific">Galerina marginata (strain CBS 339.88)</name>
    <dbReference type="NCBI Taxonomy" id="685588"/>
    <lineage>
        <taxon>Eukaryota</taxon>
        <taxon>Fungi</taxon>
        <taxon>Dikarya</taxon>
        <taxon>Basidiomycota</taxon>
        <taxon>Agaricomycotina</taxon>
        <taxon>Agaricomycetes</taxon>
        <taxon>Agaricomycetidae</taxon>
        <taxon>Agaricales</taxon>
        <taxon>Agaricineae</taxon>
        <taxon>Strophariaceae</taxon>
        <taxon>Galerina</taxon>
    </lineage>
</organism>
<feature type="compositionally biased region" description="Polar residues" evidence="1">
    <location>
        <begin position="345"/>
        <end position="360"/>
    </location>
</feature>
<feature type="compositionally biased region" description="Low complexity" evidence="1">
    <location>
        <begin position="742"/>
        <end position="757"/>
    </location>
</feature>
<feature type="region of interest" description="Disordered" evidence="1">
    <location>
        <begin position="19"/>
        <end position="66"/>
    </location>
</feature>
<dbReference type="HOGENOM" id="CLU_016661_0_0_1"/>
<feature type="region of interest" description="Disordered" evidence="1">
    <location>
        <begin position="86"/>
        <end position="130"/>
    </location>
</feature>
<feature type="region of interest" description="Disordered" evidence="1">
    <location>
        <begin position="842"/>
        <end position="864"/>
    </location>
</feature>
<gene>
    <name evidence="2" type="ORF">GALMADRAFT_661005</name>
</gene>
<feature type="compositionally biased region" description="Acidic residues" evidence="1">
    <location>
        <begin position="107"/>
        <end position="119"/>
    </location>
</feature>
<dbReference type="Proteomes" id="UP000027222">
    <property type="component" value="Unassembled WGS sequence"/>
</dbReference>
<sequence length="864" mass="94229">MICWLVPSSMRRLAAVFKRDKKPLPVPSPSSSLSTPQLSIASDRAPSSVSSSDHSPSFNLPTPTDELPLSLSSKRSWRTWIGARRSSSLKHRPPAPAIPDWPPKQDSEEEEEEDQEDDYGHDPVPTPLASPIKAHHNLEIRLKNSLVPPLPVSPFVQHDLGPFFPRSSNRSRFLPPQSSIRVAMFRKHLLSRLHRPDPPSSAELSSIRPFGTTPPPSILSPPAPSFPDSAYPPKATKIFPASPGVRRWIARPCFEDRHQVYLAVQGRLDCGPVSATAAVAALEYSEYLDVVVDPDFGLFPSQPDVPPTLPQSLSHTPALETQPLTAAPKRNSYTAVPSPLRNHHTSPPTLQEPGQLSAPKSSVKRIVRFAEDNSDGDDGVPLHVVRMKKKREQKANFLRQERLKRAKEDEDERRQREQEATLREQEAVEKEQRRQAFEKERKEREKALYAETIATTRMRRETQRTGGVASSNTPSQSANLLGPSSSLTSLKDSERNKPSDPRRFSRMHHDPPSSISIPRREASDQSLYPNSPASYAHQQYPSDSSPGSSRPPSIAHSPVSLNSPGPGHHSRPPSTYSSSSEDARQQGGSIRNSVAAAGSGSLSAFSRPPMIASYPTWSGSNPNISYIPPVPPFPDYVHDMPLLPPTAPFMKHSYKPRSPSSRNVSPGPSTSSGSRRGSFNSSTERVNQAPNPPQITAARTPSSSPHPRRQSSASSSRPTHQRQGSGDSRNTSRTQHSTSAMTSPSRPVPTTSRSHPTLSRGRSLQPQSLVQAPSSWVPTSPVQPVFVPVPIGVPVGMQYSMGAMSPSASNAQMQMQMQMQGLGIGMPMMAMPMNFVGTGPVGVGSGNGGSMSSRTRGRKQPDIS</sequence>
<name>A0A067TXA4_GALM3</name>
<protein>
    <submittedName>
        <fullName evidence="2">Uncharacterized protein</fullName>
    </submittedName>
</protein>
<feature type="compositionally biased region" description="Polar residues" evidence="1">
    <location>
        <begin position="760"/>
        <end position="776"/>
    </location>
</feature>
<dbReference type="OrthoDB" id="3268641at2759"/>
<evidence type="ECO:0000313" key="3">
    <source>
        <dbReference type="Proteomes" id="UP000027222"/>
    </source>
</evidence>
<evidence type="ECO:0000313" key="2">
    <source>
        <dbReference type="EMBL" id="KDR83658.1"/>
    </source>
</evidence>
<keyword evidence="3" id="KW-1185">Reference proteome</keyword>
<feature type="region of interest" description="Disordered" evidence="1">
    <location>
        <begin position="391"/>
        <end position="612"/>
    </location>
</feature>
<feature type="compositionally biased region" description="Basic and acidic residues" evidence="1">
    <location>
        <begin position="491"/>
        <end position="511"/>
    </location>
</feature>
<dbReference type="EMBL" id="KL142368">
    <property type="protein sequence ID" value="KDR83658.1"/>
    <property type="molecule type" value="Genomic_DNA"/>
</dbReference>
<evidence type="ECO:0000256" key="1">
    <source>
        <dbReference type="SAM" id="MobiDB-lite"/>
    </source>
</evidence>
<feature type="compositionally biased region" description="Polar residues" evidence="1">
    <location>
        <begin position="464"/>
        <end position="490"/>
    </location>
</feature>
<feature type="compositionally biased region" description="Low complexity" evidence="1">
    <location>
        <begin position="541"/>
        <end position="553"/>
    </location>
</feature>
<feature type="region of interest" description="Disordered" evidence="1">
    <location>
        <begin position="648"/>
        <end position="781"/>
    </location>
</feature>
<feature type="compositionally biased region" description="Polar residues" evidence="1">
    <location>
        <begin position="723"/>
        <end position="741"/>
    </location>
</feature>
<feature type="compositionally biased region" description="Polar residues" evidence="1">
    <location>
        <begin position="524"/>
        <end position="540"/>
    </location>
</feature>
<feature type="compositionally biased region" description="Low complexity" evidence="1">
    <location>
        <begin position="29"/>
        <end position="57"/>
    </location>
</feature>
<feature type="compositionally biased region" description="Pro residues" evidence="1">
    <location>
        <begin position="212"/>
        <end position="223"/>
    </location>
</feature>
<feature type="region of interest" description="Disordered" evidence="1">
    <location>
        <begin position="321"/>
        <end position="361"/>
    </location>
</feature>